<proteinExistence type="inferred from homology"/>
<evidence type="ECO:0000256" key="5">
    <source>
        <dbReference type="ARBA" id="ARBA00034313"/>
    </source>
</evidence>
<evidence type="ECO:0000256" key="2">
    <source>
        <dbReference type="ARBA" id="ARBA00022692"/>
    </source>
</evidence>
<keyword evidence="3 6" id="KW-1133">Transmembrane helix</keyword>
<keyword evidence="4 6" id="KW-0472">Membrane</keyword>
<evidence type="ECO:0000256" key="3">
    <source>
        <dbReference type="ARBA" id="ARBA00022989"/>
    </source>
</evidence>
<evidence type="ECO:0008006" key="9">
    <source>
        <dbReference type="Google" id="ProtNLM"/>
    </source>
</evidence>
<evidence type="ECO:0000256" key="4">
    <source>
        <dbReference type="ARBA" id="ARBA00023136"/>
    </source>
</evidence>
<feature type="transmembrane region" description="Helical" evidence="6">
    <location>
        <begin position="88"/>
        <end position="106"/>
    </location>
</feature>
<keyword evidence="2 6" id="KW-0812">Transmembrane</keyword>
<organism evidence="7 8">
    <name type="scientific">Cordyceps javanica</name>
    <dbReference type="NCBI Taxonomy" id="43265"/>
    <lineage>
        <taxon>Eukaryota</taxon>
        <taxon>Fungi</taxon>
        <taxon>Dikarya</taxon>
        <taxon>Ascomycota</taxon>
        <taxon>Pezizomycotina</taxon>
        <taxon>Sordariomycetes</taxon>
        <taxon>Hypocreomycetidae</taxon>
        <taxon>Hypocreales</taxon>
        <taxon>Cordycipitaceae</taxon>
        <taxon>Cordyceps</taxon>
    </lineage>
</organism>
<dbReference type="Pfam" id="PF08592">
    <property type="entry name" value="Anthrone_oxy"/>
    <property type="match status" value="1"/>
</dbReference>
<comment type="caution">
    <text evidence="7">The sequence shown here is derived from an EMBL/GenBank/DDBJ whole genome shotgun (WGS) entry which is preliminary data.</text>
</comment>
<feature type="transmembrane region" description="Helical" evidence="6">
    <location>
        <begin position="59"/>
        <end position="76"/>
    </location>
</feature>
<protein>
    <recommendedName>
        <fullName evidence="9">DUF1772 family protein</fullName>
    </recommendedName>
</protein>
<dbReference type="PANTHER" id="PTHR35042:SF1">
    <property type="entry name" value="DUF1772-DOMAIN-CONTAINING PROTEIN"/>
    <property type="match status" value="1"/>
</dbReference>
<dbReference type="OrthoDB" id="5954308at2759"/>
<sequence length="158" mass="16476">MAPSQLTPSLVAVATGIVGSVWTSGAIASLTLIGIPAALATPQSPGIVWNGLFTRGMAVMPKVAITTALCYLYGAYEARGERATRTHLAAAAGLVMSIIPFTLVFMRNTNEMLLKGASETVTSTATRELISKWGNLNLARSLLPLAAGILGLYGLRES</sequence>
<evidence type="ECO:0000256" key="1">
    <source>
        <dbReference type="ARBA" id="ARBA00004141"/>
    </source>
</evidence>
<reference evidence="7 8" key="1">
    <citation type="journal article" date="2019" name="Appl. Microbiol. Biotechnol.">
        <title>Genome sequence of Isaria javanica and comparative genome analysis insights into family S53 peptidase evolution in fungal entomopathogens.</title>
        <authorList>
            <person name="Lin R."/>
            <person name="Zhang X."/>
            <person name="Xin B."/>
            <person name="Zou M."/>
            <person name="Gao Y."/>
            <person name="Qin F."/>
            <person name="Hu Q."/>
            <person name="Xie B."/>
            <person name="Cheng X."/>
        </authorList>
    </citation>
    <scope>NUCLEOTIDE SEQUENCE [LARGE SCALE GENOMIC DNA]</scope>
    <source>
        <strain evidence="7 8">IJ1G</strain>
    </source>
</reference>
<dbReference type="EMBL" id="SPUK01000003">
    <property type="protein sequence ID" value="TQV98986.1"/>
    <property type="molecule type" value="Genomic_DNA"/>
</dbReference>
<evidence type="ECO:0000256" key="6">
    <source>
        <dbReference type="SAM" id="Phobius"/>
    </source>
</evidence>
<dbReference type="InterPro" id="IPR013901">
    <property type="entry name" value="Anthrone_oxy"/>
</dbReference>
<accession>A0A545VB76</accession>
<comment type="subcellular location">
    <subcellularLocation>
        <location evidence="1">Membrane</location>
        <topology evidence="1">Multi-pass membrane protein</topology>
    </subcellularLocation>
</comment>
<name>A0A545VB76_9HYPO</name>
<comment type="similarity">
    <text evidence="5">Belongs to the anthrone oxygenase family.</text>
</comment>
<feature type="transmembrane region" description="Helical" evidence="6">
    <location>
        <begin position="12"/>
        <end position="39"/>
    </location>
</feature>
<keyword evidence="8" id="KW-1185">Reference proteome</keyword>
<dbReference type="PANTHER" id="PTHR35042">
    <property type="entry name" value="ANTHRONE OXYGENASE ENCC"/>
    <property type="match status" value="1"/>
</dbReference>
<dbReference type="AlphaFoldDB" id="A0A545VB76"/>
<gene>
    <name evidence="7" type="ORF">IF1G_03066</name>
</gene>
<evidence type="ECO:0000313" key="7">
    <source>
        <dbReference type="EMBL" id="TQV98986.1"/>
    </source>
</evidence>
<dbReference type="Proteomes" id="UP000315783">
    <property type="component" value="Unassembled WGS sequence"/>
</dbReference>
<evidence type="ECO:0000313" key="8">
    <source>
        <dbReference type="Proteomes" id="UP000315783"/>
    </source>
</evidence>
<dbReference type="GO" id="GO:0016020">
    <property type="term" value="C:membrane"/>
    <property type="evidence" value="ECO:0007669"/>
    <property type="project" value="UniProtKB-SubCell"/>
</dbReference>